<evidence type="ECO:0000256" key="1">
    <source>
        <dbReference type="SAM" id="Phobius"/>
    </source>
</evidence>
<feature type="transmembrane region" description="Helical" evidence="1">
    <location>
        <begin position="409"/>
        <end position="427"/>
    </location>
</feature>
<dbReference type="Pfam" id="PF09586">
    <property type="entry name" value="YfhO"/>
    <property type="match status" value="1"/>
</dbReference>
<dbReference type="PANTHER" id="PTHR38454:SF1">
    <property type="entry name" value="INTEGRAL MEMBRANE PROTEIN"/>
    <property type="match status" value="1"/>
</dbReference>
<feature type="transmembrane region" description="Helical" evidence="1">
    <location>
        <begin position="825"/>
        <end position="844"/>
    </location>
</feature>
<feature type="transmembrane region" description="Helical" evidence="1">
    <location>
        <begin position="330"/>
        <end position="346"/>
    </location>
</feature>
<feature type="transmembrane region" description="Helical" evidence="1">
    <location>
        <begin position="150"/>
        <end position="169"/>
    </location>
</feature>
<reference evidence="2 3" key="1">
    <citation type="submission" date="2019-08" db="EMBL/GenBank/DDBJ databases">
        <title>In-depth cultivation of the pig gut microbiome towards novel bacterial diversity and tailored functional studies.</title>
        <authorList>
            <person name="Wylensek D."/>
            <person name="Hitch T.C.A."/>
            <person name="Clavel T."/>
        </authorList>
    </citation>
    <scope>NUCLEOTIDE SEQUENCE [LARGE SCALE GENOMIC DNA]</scope>
    <source>
        <strain evidence="2 3">BL-389-WT-3D</strain>
    </source>
</reference>
<keyword evidence="1" id="KW-0472">Membrane</keyword>
<gene>
    <name evidence="2" type="ORF">FYJ37_10205</name>
</gene>
<feature type="transmembrane region" description="Helical" evidence="1">
    <location>
        <begin position="175"/>
        <end position="204"/>
    </location>
</feature>
<evidence type="ECO:0000313" key="2">
    <source>
        <dbReference type="EMBL" id="MSS40708.1"/>
    </source>
</evidence>
<keyword evidence="1" id="KW-1133">Transmembrane helix</keyword>
<evidence type="ECO:0000313" key="3">
    <source>
        <dbReference type="Proteomes" id="UP000462363"/>
    </source>
</evidence>
<dbReference type="Proteomes" id="UP000462363">
    <property type="component" value="Unassembled WGS sequence"/>
</dbReference>
<feature type="transmembrane region" description="Helical" evidence="1">
    <location>
        <begin position="269"/>
        <end position="290"/>
    </location>
</feature>
<feature type="transmembrane region" description="Helical" evidence="1">
    <location>
        <begin position="385"/>
        <end position="402"/>
    </location>
</feature>
<name>A0A844F3T4_CLOSV</name>
<feature type="transmembrane region" description="Helical" evidence="1">
    <location>
        <begin position="74"/>
        <end position="91"/>
    </location>
</feature>
<proteinExistence type="predicted"/>
<dbReference type="RefSeq" id="WP_154322356.1">
    <property type="nucleotide sequence ID" value="NZ_CP045695.1"/>
</dbReference>
<organism evidence="2 3">
    <name type="scientific">Clostridium scindens (strain JCM 10418 / VPI 12708)</name>
    <dbReference type="NCBI Taxonomy" id="29347"/>
    <lineage>
        <taxon>Bacteria</taxon>
        <taxon>Bacillati</taxon>
        <taxon>Bacillota</taxon>
        <taxon>Clostridia</taxon>
        <taxon>Lachnospirales</taxon>
        <taxon>Lachnospiraceae</taxon>
    </lineage>
</organism>
<feature type="transmembrane region" description="Helical" evidence="1">
    <location>
        <begin position="98"/>
        <end position="117"/>
    </location>
</feature>
<comment type="caution">
    <text evidence="2">The sequence shown here is derived from an EMBL/GenBank/DDBJ whole genome shotgun (WGS) entry which is preliminary data.</text>
</comment>
<dbReference type="PANTHER" id="PTHR38454">
    <property type="entry name" value="INTEGRAL MEMBRANE PROTEIN-RELATED"/>
    <property type="match status" value="1"/>
</dbReference>
<protein>
    <submittedName>
        <fullName evidence="2">YfhO family protein</fullName>
    </submittedName>
</protein>
<feature type="transmembrane region" description="Helical" evidence="1">
    <location>
        <begin position="9"/>
        <end position="30"/>
    </location>
</feature>
<accession>A0A844F3T4</accession>
<dbReference type="AlphaFoldDB" id="A0A844F3T4"/>
<feature type="transmembrane region" description="Helical" evidence="1">
    <location>
        <begin position="123"/>
        <end position="143"/>
    </location>
</feature>
<sequence length="857" mass="97198">MIRSRLKWYVLFAGITLLLCWVFVGQYGIFGSKVDWISQHSVIPDYFRQQFYETGSLFPEFAMNLGGGQNIYNFAYYGLYNPVILLSYALPFVKMGDYVMAASIISLIAAVCLLYEWLDKRGFQRSVCVAVTMLYLLASPMIFHSYSQVMFVNYMPFLCMAFLGVDAYFEKRRCGLYIAGVFLMIMSSFYFSIGGMLSLVIYGMHRYFEAKRFVFRTFFKDGIRFLMPMLSAVLLGGLLLVPAAMALGGGRGGKESMSLASLLMPQAPIYRFVYTPYGMGLTTIAITMLITSLTYKRTSERVLSYGCALVFAIPMFAYLLNGGLYIRDKVFIPFLPLICYMTAVYLKKLGNREISFIKGIAPYLITILLLYLGRGQEEYEGYWQFVMADGILMAVLFVFYYYKDRRLPSVLILIPSLAFLILFNGVFHKISRQIEDGDFYQKVTDSKIAREIEEIQKDDPGFYRIEQAGDEEENAADLNRIHSMEQNVSSIYSSAYNTAYDEFRKKTYQVEQPYRNSLMQSVSRNPLYRSFMGVRYVIGDQAPLGYELVKSSEGVKIYRNTKVSPVAYATNRYISRKEYDKLTFPYNQMALTEYAVVEQGVGEQEVKEAGQMAGGAKEKDFAIPELKRECLKIKKNASGYHIEADKAVTIKVPISGPEEGDNILFLQFKVNNGQPNKDVAIWLEGVRNKLSSREHVYYNGNTTFTYTVELAQGQQDASLKLGKGVYDITDITCYGMSWDEEAGKNLYQSVFEADKKRTKGNRIAGTIQAKEDEYFITTIPYDKNFDVTVDGKKTRARKVNTAFLGFPISEGQHQIEIVYHAPGAGFGKFLSLLGAFMAAALVITSRKKSAKGIQNLP</sequence>
<feature type="transmembrane region" description="Helical" evidence="1">
    <location>
        <begin position="225"/>
        <end position="249"/>
    </location>
</feature>
<dbReference type="InterPro" id="IPR018580">
    <property type="entry name" value="Uncharacterised_YfhO"/>
</dbReference>
<dbReference type="EMBL" id="VUMB01000019">
    <property type="protein sequence ID" value="MSS40708.1"/>
    <property type="molecule type" value="Genomic_DNA"/>
</dbReference>
<feature type="transmembrane region" description="Helical" evidence="1">
    <location>
        <begin position="302"/>
        <end position="324"/>
    </location>
</feature>
<keyword evidence="1" id="KW-0812">Transmembrane</keyword>
<feature type="transmembrane region" description="Helical" evidence="1">
    <location>
        <begin position="355"/>
        <end position="373"/>
    </location>
</feature>